<evidence type="ECO:0000313" key="3">
    <source>
        <dbReference type="EMBL" id="TVU11505.1"/>
    </source>
</evidence>
<dbReference type="EMBL" id="RWGY01000039">
    <property type="protein sequence ID" value="TVU11505.1"/>
    <property type="molecule type" value="Genomic_DNA"/>
</dbReference>
<dbReference type="Gramene" id="TVU11505">
    <property type="protein sequence ID" value="TVU11505"/>
    <property type="gene ID" value="EJB05_45096"/>
</dbReference>
<dbReference type="GO" id="GO:0006508">
    <property type="term" value="P:proteolysis"/>
    <property type="evidence" value="ECO:0007669"/>
    <property type="project" value="InterPro"/>
</dbReference>
<reference evidence="3 4" key="1">
    <citation type="journal article" date="2019" name="Sci. Rep.">
        <title>A high-quality genome of Eragrostis curvula grass provides insights into Poaceae evolution and supports new strategies to enhance forage quality.</title>
        <authorList>
            <person name="Carballo J."/>
            <person name="Santos B.A.C.M."/>
            <person name="Zappacosta D."/>
            <person name="Garbus I."/>
            <person name="Selva J.P."/>
            <person name="Gallo C.A."/>
            <person name="Diaz A."/>
            <person name="Albertini E."/>
            <person name="Caccamo M."/>
            <person name="Echenique V."/>
        </authorList>
    </citation>
    <scope>NUCLEOTIDE SEQUENCE [LARGE SCALE GENOMIC DNA]</scope>
    <source>
        <strain evidence="4">cv. Victoria</strain>
        <tissue evidence="3">Leaf</tissue>
    </source>
</reference>
<dbReference type="InterPro" id="IPR001461">
    <property type="entry name" value="Aspartic_peptidase_A1"/>
</dbReference>
<dbReference type="SUPFAM" id="SSF50630">
    <property type="entry name" value="Acid proteases"/>
    <property type="match status" value="1"/>
</dbReference>
<feature type="non-terminal residue" evidence="3">
    <location>
        <position position="1"/>
    </location>
</feature>
<evidence type="ECO:0000313" key="4">
    <source>
        <dbReference type="Proteomes" id="UP000324897"/>
    </source>
</evidence>
<dbReference type="OrthoDB" id="2747330at2759"/>
<protein>
    <recommendedName>
        <fullName evidence="2">Xylanase inhibitor N-terminal domain-containing protein</fullName>
    </recommendedName>
</protein>
<dbReference type="Gene3D" id="2.40.70.10">
    <property type="entry name" value="Acid Proteases"/>
    <property type="match status" value="2"/>
</dbReference>
<dbReference type="GO" id="GO:0004190">
    <property type="term" value="F:aspartic-type endopeptidase activity"/>
    <property type="evidence" value="ECO:0007669"/>
    <property type="project" value="InterPro"/>
</dbReference>
<dbReference type="InterPro" id="IPR032861">
    <property type="entry name" value="TAXi_N"/>
</dbReference>
<evidence type="ECO:0000256" key="1">
    <source>
        <dbReference type="ARBA" id="ARBA00007447"/>
    </source>
</evidence>
<dbReference type="PANTHER" id="PTHR13683">
    <property type="entry name" value="ASPARTYL PROTEASES"/>
    <property type="match status" value="1"/>
</dbReference>
<sequence>MLPFHNPRYDTTTTGVYSQQTLTLAQGVVVKDFHFGCGHDKRRVPGKYDGLLGLGRLPESLAVKYGGAFSYCLPAFQFTPMGGIPTDPTFYTVTLTGITVGGKRLNIPPQAFRGGMIVDSSSVVMGLSSTDRRSEVSWRSTRCFRMVALTPATTLQVTKISSCRRFPSYSVVAPQWTSFFFARGATIDLDVSNGIMLDGCLAFAMSGPDDNPGLLGNVNQRTFEVLFVIPYFSKAKEKEKNKNKINK</sequence>
<name>A0A5J9TJN0_9POAL</name>
<evidence type="ECO:0000259" key="2">
    <source>
        <dbReference type="Pfam" id="PF14543"/>
    </source>
</evidence>
<dbReference type="InterPro" id="IPR021109">
    <property type="entry name" value="Peptidase_aspartic_dom_sf"/>
</dbReference>
<keyword evidence="4" id="KW-1185">Reference proteome</keyword>
<comment type="similarity">
    <text evidence="1">Belongs to the peptidase A1 family.</text>
</comment>
<dbReference type="Proteomes" id="UP000324897">
    <property type="component" value="Chromosome 3"/>
</dbReference>
<gene>
    <name evidence="3" type="ORF">EJB05_45096</name>
</gene>
<feature type="domain" description="Xylanase inhibitor N-terminal" evidence="2">
    <location>
        <begin position="8"/>
        <end position="74"/>
    </location>
</feature>
<accession>A0A5J9TJN0</accession>
<dbReference type="AlphaFoldDB" id="A0A5J9TJN0"/>
<proteinExistence type="inferred from homology"/>
<dbReference type="PANTHER" id="PTHR13683:SF622">
    <property type="entry name" value="ASPARTIC PROTEINASE NEPENTHESIN-2"/>
    <property type="match status" value="1"/>
</dbReference>
<comment type="caution">
    <text evidence="3">The sequence shown here is derived from an EMBL/GenBank/DDBJ whole genome shotgun (WGS) entry which is preliminary data.</text>
</comment>
<organism evidence="3 4">
    <name type="scientific">Eragrostis curvula</name>
    <name type="common">weeping love grass</name>
    <dbReference type="NCBI Taxonomy" id="38414"/>
    <lineage>
        <taxon>Eukaryota</taxon>
        <taxon>Viridiplantae</taxon>
        <taxon>Streptophyta</taxon>
        <taxon>Embryophyta</taxon>
        <taxon>Tracheophyta</taxon>
        <taxon>Spermatophyta</taxon>
        <taxon>Magnoliopsida</taxon>
        <taxon>Liliopsida</taxon>
        <taxon>Poales</taxon>
        <taxon>Poaceae</taxon>
        <taxon>PACMAD clade</taxon>
        <taxon>Chloridoideae</taxon>
        <taxon>Eragrostideae</taxon>
        <taxon>Eragrostidinae</taxon>
        <taxon>Eragrostis</taxon>
    </lineage>
</organism>
<dbReference type="Pfam" id="PF14543">
    <property type="entry name" value="TAXi_N"/>
    <property type="match status" value="1"/>
</dbReference>